<dbReference type="InterPro" id="IPR011990">
    <property type="entry name" value="TPR-like_helical_dom_sf"/>
</dbReference>
<dbReference type="SUPFAM" id="SSF48452">
    <property type="entry name" value="TPR-like"/>
    <property type="match status" value="2"/>
</dbReference>
<dbReference type="SUPFAM" id="SSF52540">
    <property type="entry name" value="P-loop containing nucleoside triphosphate hydrolases"/>
    <property type="match status" value="1"/>
</dbReference>
<keyword evidence="1" id="KW-0547">Nucleotide-binding</keyword>
<evidence type="ECO:0000313" key="5">
    <source>
        <dbReference type="Proteomes" id="UP001056201"/>
    </source>
</evidence>
<protein>
    <submittedName>
        <fullName evidence="4">AAA family ATPase</fullName>
    </submittedName>
</protein>
<organism evidence="4 5">
    <name type="scientific">Aquincola tertiaricarbonis</name>
    <dbReference type="NCBI Taxonomy" id="391953"/>
    <lineage>
        <taxon>Bacteria</taxon>
        <taxon>Pseudomonadati</taxon>
        <taxon>Pseudomonadota</taxon>
        <taxon>Betaproteobacteria</taxon>
        <taxon>Burkholderiales</taxon>
        <taxon>Sphaerotilaceae</taxon>
        <taxon>Aquincola</taxon>
    </lineage>
</organism>
<dbReference type="Pfam" id="PF03704">
    <property type="entry name" value="BTAD"/>
    <property type="match status" value="1"/>
</dbReference>
<keyword evidence="2" id="KW-0067">ATP-binding</keyword>
<evidence type="ECO:0000259" key="3">
    <source>
        <dbReference type="SMART" id="SM01043"/>
    </source>
</evidence>
<feature type="domain" description="Bacterial transcriptional activator" evidence="3">
    <location>
        <begin position="82"/>
        <end position="213"/>
    </location>
</feature>
<evidence type="ECO:0000256" key="2">
    <source>
        <dbReference type="ARBA" id="ARBA00022840"/>
    </source>
</evidence>
<evidence type="ECO:0000313" key="4">
    <source>
        <dbReference type="EMBL" id="URI08036.1"/>
    </source>
</evidence>
<evidence type="ECO:0000256" key="1">
    <source>
        <dbReference type="ARBA" id="ARBA00022741"/>
    </source>
</evidence>
<dbReference type="Gene3D" id="1.25.40.10">
    <property type="entry name" value="Tetratricopeptide repeat domain"/>
    <property type="match status" value="3"/>
</dbReference>
<dbReference type="Pfam" id="PF13191">
    <property type="entry name" value="AAA_16"/>
    <property type="match status" value="1"/>
</dbReference>
<sequence>MRDTPHQLLLAGPPALRPAGAAAAQPLAPLDAALLAWLAIEGPTPRARLAALLWPEADATTARNSLRQRLFKLRRGAGPALVDGRDLLQLSEAVAHDLHEAHTLLGDTEPPVAGDFAAWLAAQRALRRQRGSAVLLQRAEQAQAWPEALVHAQALLALQPQSEAAWRRLMRLHYLAGDRAAALQAFDRCERMLKDEIGTRPDAETLALLHTLEQAATAARTRPPVHAVPASVLRPPRLVGRDDANRQLHEAWEACEPALVLGDAGMGKSRLLAEFVATRPAPDRVLVTGARPGDERVVHASLSRLLRALPPGVFDTLLPSVRQELARLLPELGPAEPLTTEAQRTRMVNAVVALLASPALGLEAVVFDDLHFADDASIALLQALSAALPLRWLVGARPAEVGEAGRDWLQGFAGGQGVRRVLLPPLAQAQVAELVGSLALDGLDATSLAERAWRHGGGNPLFVLEAAKAALSAPSGAEGAGRLPALPGVTDLIQRRLTRLSAAAIELARCAAVAAPDFDIALACQVLGRRTLALADPMAELEAAHVLVDGAFAHDLVYESALASVPRAVALQLHADIAAVLQARGGEPARVAAHWLAAGHDGQALQALLQAAAKARAALRRREELEALRQAADIAERLGRRDTAFDALFQAFEALEVLDRTQIDEDFLARLQALADQPAQRLRVLLACASRAQNLGDYDNGLALAEQAAGLARTLQQPAQEVEALRAAAACASFSGQKTRAVNLLRPALPQVLMHCTQLEQQTYFNDLGCCLDNDNQHAEAADCHRRALDLAMQIGRLDQASISCANRAYSLRSVGQLAAALQQVQQARRHALAVDEATAVTYPLDVMSLSLLRDLGRYEEALRIGEVALQTIDQNPIGRFVVRGHWVQLWLNLGQVARAQQLLAGLRAEDLPAFQRGRLHALWGRLQLATGQRADAALAAAVQEIPQAGRAVLTAMARLDLAETLDPPEALALCDDVQQAALAWGQAGVAQAACVRGAAAALRAGDAQQAAALAQQALQALDQQVLPDDLYRAELWLVAARAFAAAGDPVSAERIARQGERWVHDTAALAPAPFRASFLQRNAVNRALLALAAAPLLR</sequence>
<gene>
    <name evidence="4" type="ORF">MW290_05495</name>
</gene>
<dbReference type="RefSeq" id="WP_250196258.1">
    <property type="nucleotide sequence ID" value="NZ_CP097635.1"/>
</dbReference>
<name>A0ABY4S7V6_AQUTE</name>
<dbReference type="PANTHER" id="PTHR16305:SF28">
    <property type="entry name" value="GUANYLATE CYCLASE DOMAIN-CONTAINING PROTEIN"/>
    <property type="match status" value="1"/>
</dbReference>
<reference evidence="4" key="1">
    <citation type="submission" date="2022-05" db="EMBL/GenBank/DDBJ databases">
        <title>An RpoN-dependent PEP-CTERM gene is involved in floc formation of an Aquincola tertiaricarbonis strain.</title>
        <authorList>
            <person name="Qiu D."/>
            <person name="Xia M."/>
        </authorList>
    </citation>
    <scope>NUCLEOTIDE SEQUENCE</scope>
    <source>
        <strain evidence="4">RN12</strain>
    </source>
</reference>
<dbReference type="EMBL" id="CP097635">
    <property type="protein sequence ID" value="URI08036.1"/>
    <property type="molecule type" value="Genomic_DNA"/>
</dbReference>
<dbReference type="Proteomes" id="UP001056201">
    <property type="component" value="Chromosome 1"/>
</dbReference>
<dbReference type="PANTHER" id="PTHR16305">
    <property type="entry name" value="TESTICULAR SOLUBLE ADENYLYL CYCLASE"/>
    <property type="match status" value="1"/>
</dbReference>
<dbReference type="InterPro" id="IPR027417">
    <property type="entry name" value="P-loop_NTPase"/>
</dbReference>
<proteinExistence type="predicted"/>
<dbReference type="InterPro" id="IPR041664">
    <property type="entry name" value="AAA_16"/>
</dbReference>
<dbReference type="SMART" id="SM01043">
    <property type="entry name" value="BTAD"/>
    <property type="match status" value="1"/>
</dbReference>
<keyword evidence="5" id="KW-1185">Reference proteome</keyword>
<accession>A0ABY4S7V6</accession>
<dbReference type="InterPro" id="IPR005158">
    <property type="entry name" value="BTAD"/>
</dbReference>